<gene>
    <name evidence="1" type="ORF">Q7C36_023502</name>
</gene>
<evidence type="ECO:0000313" key="1">
    <source>
        <dbReference type="EMBL" id="KAK2815236.1"/>
    </source>
</evidence>
<dbReference type="EMBL" id="JAVHJS010000026">
    <property type="protein sequence ID" value="KAK2815236.1"/>
    <property type="molecule type" value="Genomic_DNA"/>
</dbReference>
<keyword evidence="2" id="KW-1185">Reference proteome</keyword>
<evidence type="ECO:0000313" key="2">
    <source>
        <dbReference type="Proteomes" id="UP001187315"/>
    </source>
</evidence>
<comment type="caution">
    <text evidence="1">The sequence shown here is derived from an EMBL/GenBank/DDBJ whole genome shotgun (WGS) entry which is preliminary data.</text>
</comment>
<name>A0AA88ITB5_TACVA</name>
<dbReference type="AlphaFoldDB" id="A0AA88ITB5"/>
<reference evidence="1" key="1">
    <citation type="submission" date="2023-08" db="EMBL/GenBank/DDBJ databases">
        <title>Pelteobagrus vachellii genome.</title>
        <authorList>
            <person name="Liu H."/>
        </authorList>
    </citation>
    <scope>NUCLEOTIDE SEQUENCE</scope>
    <source>
        <strain evidence="1">PRFRI_2022a</strain>
        <tissue evidence="1">Muscle</tissue>
    </source>
</reference>
<sequence length="80" mass="9409">MLSSAHGQILTVNIPLILKASLKREEEKRAPFWFDSMRETKKEGNKLLKLLFGLGRESFSHSGLKREKYHWMVKLDPYTF</sequence>
<dbReference type="Proteomes" id="UP001187315">
    <property type="component" value="Unassembled WGS sequence"/>
</dbReference>
<accession>A0AA88ITB5</accession>
<protein>
    <submittedName>
        <fullName evidence="1">Uncharacterized protein</fullName>
    </submittedName>
</protein>
<proteinExistence type="predicted"/>
<organism evidence="1 2">
    <name type="scientific">Tachysurus vachellii</name>
    <name type="common">Darkbarbel catfish</name>
    <name type="synonym">Pelteobagrus vachellii</name>
    <dbReference type="NCBI Taxonomy" id="175792"/>
    <lineage>
        <taxon>Eukaryota</taxon>
        <taxon>Metazoa</taxon>
        <taxon>Chordata</taxon>
        <taxon>Craniata</taxon>
        <taxon>Vertebrata</taxon>
        <taxon>Euteleostomi</taxon>
        <taxon>Actinopterygii</taxon>
        <taxon>Neopterygii</taxon>
        <taxon>Teleostei</taxon>
        <taxon>Ostariophysi</taxon>
        <taxon>Siluriformes</taxon>
        <taxon>Bagridae</taxon>
        <taxon>Tachysurus</taxon>
    </lineage>
</organism>